<dbReference type="VEuPathDB" id="TrichDB:TVAGG3_0061210"/>
<dbReference type="VEuPathDB" id="TrichDB:TVAG_213100"/>
<sequence length="1850" mass="211900">MTDAGNSLKHLSEEWSTLIISRAIFTSKLPPEQLKQRVVKLDHDNTKGKHVSLPIQEAYDLTQKYDANQVAMMFDSLQTELMFFHQSTEFPALFTRMIQIIHEIFQLSFDQTNPKEKVKSLHTDQIINEEVLTDHDKLQIEVFQFLSTILSRAANCPSVDFGKIDPSIISQVFFFMNHDHPNAVRASGGDILSALSSAPKSCEAICTTFWKQFNSCKKDDDFRNFASWIDGVVNIKMNFNSPQMTVLTLSFIKAFIQHSKKIERGVLRMKFLDVLFQIIKRVCESSSAEANSDFVGSLDVVWDVVEKWSSKSKHTSFCYVFLQKILANTFPKFFTKGHGMHFCEILCKYAKGGDVEMLALIAKFINESPREFTVSMIDDFTKMINNHIFPILFSGTDKKRSPRFKDDQQCVQVVNILTEIGLKSTICIVDLAKVTLTAEKPNDDHKRVRLILIEVLANLCERNPKSITPSNDQLFPPIESILLQTASGLPEEIPFAIRTFPLIHSRNDTKLAQISQILFDTINQQNLSYSESALKSLKSFIVELVTLGSNTMLPLNYLDKLFDNIHSLPESDLSRRLYLINEISSALVESLSNQTSQFQQVKSSNSAMTCNDWNNFRLKLDKTLLPFILSVNNDISTTSISIEKIFDTKDLSQLDEVCSPNKPFYISNWLSQIPENENILSHTELLISNNKDTSNVYFESVLEFWRNYKKKIGQEKCQKVVSFISSIARQQTPSLKVFFEELFKLYKEDSTSQDVSHSLSLLHPSLWVQFISDLNQWMGTNGLTIQNFWPQYVGVFYSFATTNSFEKEIVNQQKLTETYERFLITFWKQNKIVNNESYILTEKCFKVLQLFVEYSKDKTSQIIDSTAETFTSFINQIENMLDIVNAINFPVTYPETFLSCMTTVFTYLVFPTEYLFKSFADWLIVFGVFFKENQQISILMAQLMTIILKNNNCLLRQIFRCTFCECDSVSAPFILSIANNFKENDKFLSEYDNAAAVILSTIILHINSDILVCRQAALKLMCLTFSRPSEIYTQDIPVQLTMSVTSESAAGFYYQAHHFYDYCCKSVSSNLAFSVFEIFSRDFSLVLSEHSKLISSLIYFIPLVVSEHTLSEVVPILLSLTTGSRIEEQTTAMSIHEIWSSFFSSFKEHYSTQVNELIHLIFDFGVSQENVMSKESNVSVLILVDEFSIFPSETAKFLVSFLCKYDRHVPDDINEFGEYLSNADIDFYVSNEEVIACNAISQILFLVESREQFNELFLDKLPVLTYYGVIMYHIDKFRIGLFHPLLDSLLDAVLFRHADSNEIFTKNIERLATSNLMKRTTSLDVQYQILTDIPTKTMLCYDSVAIDVLSDLLCQSDEDFKRKFFDIAIGNAFQVLPNERAMEPFLLLMGLNKMFSTKFVFQILLYTLYAFKTSRVELMDSIIDLVNQRLLTDLAEDVFCQEALPVIIVFILSLSLDFRRSFSIHLMKIISDISEKVCGMSCAHEISKGLIDFMRNFNGDEYIASLFERFIEDVNTFNDSSVSDIIRSLYQLSKLIGASTTYYNWCALFGLAIDGTRYFLSVQSPHVVEPIIKMDDLSFESIETFVTFIVDNFETERMRIFFSSFYLSLVKLFKASDNGIDTVSMQIIDQFFRKSNIKLNQNLTDTFSKIIFMISLSCDETGRTASSSALNYIISNLSTKLDQSSLCLPIIQPKFISVKRKLFNTYLQVDKNIVDPQLLPSLKLFSFSGMEMNAIVDTLWQFLSSKISPSGERVPMPNFKNAQELAEEAQLIKTARRRSSSTGSVKETPPSSPSPSPSPVVSTFEEPENPESPKNEEEKQEEKESKADEDKKEEENQEEEEIKENTPNEE</sequence>
<reference evidence="2" key="1">
    <citation type="submission" date="2006-10" db="EMBL/GenBank/DDBJ databases">
        <authorList>
            <person name="Amadeo P."/>
            <person name="Zhao Q."/>
            <person name="Wortman J."/>
            <person name="Fraser-Liggett C."/>
            <person name="Carlton J."/>
        </authorList>
    </citation>
    <scope>NUCLEOTIDE SEQUENCE</scope>
    <source>
        <strain evidence="2">G3</strain>
    </source>
</reference>
<evidence type="ECO:0000256" key="1">
    <source>
        <dbReference type="SAM" id="MobiDB-lite"/>
    </source>
</evidence>
<dbReference type="InParanoid" id="A2EET5"/>
<dbReference type="InterPro" id="IPR016024">
    <property type="entry name" value="ARM-type_fold"/>
</dbReference>
<accession>A2EET5</accession>
<evidence type="ECO:0000313" key="3">
    <source>
        <dbReference type="Proteomes" id="UP000001542"/>
    </source>
</evidence>
<keyword evidence="3" id="KW-1185">Reference proteome</keyword>
<feature type="region of interest" description="Disordered" evidence="1">
    <location>
        <begin position="1774"/>
        <end position="1850"/>
    </location>
</feature>
<evidence type="ECO:0000313" key="2">
    <source>
        <dbReference type="EMBL" id="EAY08801.1"/>
    </source>
</evidence>
<dbReference type="GO" id="GO:0034605">
    <property type="term" value="P:cellular response to heat"/>
    <property type="evidence" value="ECO:0000318"/>
    <property type="project" value="GO_Central"/>
</dbReference>
<organism evidence="2 3">
    <name type="scientific">Trichomonas vaginalis (strain ATCC PRA-98 / G3)</name>
    <dbReference type="NCBI Taxonomy" id="412133"/>
    <lineage>
        <taxon>Eukaryota</taxon>
        <taxon>Metamonada</taxon>
        <taxon>Parabasalia</taxon>
        <taxon>Trichomonadida</taxon>
        <taxon>Trichomonadidae</taxon>
        <taxon>Trichomonas</taxon>
    </lineage>
</organism>
<dbReference type="Proteomes" id="UP000001542">
    <property type="component" value="Unassembled WGS sequence"/>
</dbReference>
<dbReference type="EMBL" id="DS113370">
    <property type="protein sequence ID" value="EAY08801.1"/>
    <property type="molecule type" value="Genomic_DNA"/>
</dbReference>
<feature type="compositionally biased region" description="Basic and acidic residues" evidence="1">
    <location>
        <begin position="1811"/>
        <end position="1834"/>
    </location>
</feature>
<gene>
    <name evidence="2" type="ORF">TVAG_213100</name>
</gene>
<name>A2EET5_TRIV3</name>
<proteinExistence type="predicted"/>
<dbReference type="RefSeq" id="XP_001321024.1">
    <property type="nucleotide sequence ID" value="XM_001320989.1"/>
</dbReference>
<dbReference type="KEGG" id="tva:4766710"/>
<dbReference type="OrthoDB" id="18116at2759"/>
<protein>
    <submittedName>
        <fullName evidence="2">Uncharacterized protein</fullName>
    </submittedName>
</protein>
<reference evidence="2" key="2">
    <citation type="journal article" date="2007" name="Science">
        <title>Draft genome sequence of the sexually transmitted pathogen Trichomonas vaginalis.</title>
        <authorList>
            <person name="Carlton J.M."/>
            <person name="Hirt R.P."/>
            <person name="Silva J.C."/>
            <person name="Delcher A.L."/>
            <person name="Schatz M."/>
            <person name="Zhao Q."/>
            <person name="Wortman J.R."/>
            <person name="Bidwell S.L."/>
            <person name="Alsmark U.C.M."/>
            <person name="Besteiro S."/>
            <person name="Sicheritz-Ponten T."/>
            <person name="Noel C.J."/>
            <person name="Dacks J.B."/>
            <person name="Foster P.G."/>
            <person name="Simillion C."/>
            <person name="Van de Peer Y."/>
            <person name="Miranda-Saavedra D."/>
            <person name="Barton G.J."/>
            <person name="Westrop G.D."/>
            <person name="Mueller S."/>
            <person name="Dessi D."/>
            <person name="Fiori P.L."/>
            <person name="Ren Q."/>
            <person name="Paulsen I."/>
            <person name="Zhang H."/>
            <person name="Bastida-Corcuera F.D."/>
            <person name="Simoes-Barbosa A."/>
            <person name="Brown M.T."/>
            <person name="Hayes R.D."/>
            <person name="Mukherjee M."/>
            <person name="Okumura C.Y."/>
            <person name="Schneider R."/>
            <person name="Smith A.J."/>
            <person name="Vanacova S."/>
            <person name="Villalvazo M."/>
            <person name="Haas B.J."/>
            <person name="Pertea M."/>
            <person name="Feldblyum T.V."/>
            <person name="Utterback T.R."/>
            <person name="Shu C.L."/>
            <person name="Osoegawa K."/>
            <person name="de Jong P.J."/>
            <person name="Hrdy I."/>
            <person name="Horvathova L."/>
            <person name="Zubacova Z."/>
            <person name="Dolezal P."/>
            <person name="Malik S.B."/>
            <person name="Logsdon J.M. Jr."/>
            <person name="Henze K."/>
            <person name="Gupta A."/>
            <person name="Wang C.C."/>
            <person name="Dunne R.L."/>
            <person name="Upcroft J.A."/>
            <person name="Upcroft P."/>
            <person name="White O."/>
            <person name="Salzberg S.L."/>
            <person name="Tang P."/>
            <person name="Chiu C.-H."/>
            <person name="Lee Y.-S."/>
            <person name="Embley T.M."/>
            <person name="Coombs G.H."/>
            <person name="Mottram J.C."/>
            <person name="Tachezy J."/>
            <person name="Fraser-Liggett C.M."/>
            <person name="Johnson P.J."/>
        </authorList>
    </citation>
    <scope>NUCLEOTIDE SEQUENCE [LARGE SCALE GENOMIC DNA]</scope>
    <source>
        <strain evidence="2">G3</strain>
    </source>
</reference>
<dbReference type="SUPFAM" id="SSF48371">
    <property type="entry name" value="ARM repeat"/>
    <property type="match status" value="1"/>
</dbReference>